<evidence type="ECO:0000313" key="3">
    <source>
        <dbReference type="Proteomes" id="UP001066276"/>
    </source>
</evidence>
<sequence length="125" mass="14667">MTIFPSRNPERKGTRPNPMVGKIQSNMESTPMRNGTKEEESLGLMTRKDFFEEKQLVTLRPNTRRRTMHNMCICSYTCHRTYICLFAVFPIFGIKFLVFGDEFPIRGFVGDPERDCRLTDFEFLV</sequence>
<name>A0AAV7KT29_PLEWA</name>
<proteinExistence type="predicted"/>
<keyword evidence="3" id="KW-1185">Reference proteome</keyword>
<organism evidence="2 3">
    <name type="scientific">Pleurodeles waltl</name>
    <name type="common">Iberian ribbed newt</name>
    <dbReference type="NCBI Taxonomy" id="8319"/>
    <lineage>
        <taxon>Eukaryota</taxon>
        <taxon>Metazoa</taxon>
        <taxon>Chordata</taxon>
        <taxon>Craniata</taxon>
        <taxon>Vertebrata</taxon>
        <taxon>Euteleostomi</taxon>
        <taxon>Amphibia</taxon>
        <taxon>Batrachia</taxon>
        <taxon>Caudata</taxon>
        <taxon>Salamandroidea</taxon>
        <taxon>Salamandridae</taxon>
        <taxon>Pleurodelinae</taxon>
        <taxon>Pleurodeles</taxon>
    </lineage>
</organism>
<accession>A0AAV7KT29</accession>
<protein>
    <submittedName>
        <fullName evidence="2">Uncharacterized protein</fullName>
    </submittedName>
</protein>
<gene>
    <name evidence="2" type="ORF">NDU88_001499</name>
</gene>
<evidence type="ECO:0000313" key="2">
    <source>
        <dbReference type="EMBL" id="KAJ1081317.1"/>
    </source>
</evidence>
<feature type="compositionally biased region" description="Polar residues" evidence="1">
    <location>
        <begin position="23"/>
        <end position="33"/>
    </location>
</feature>
<dbReference type="AlphaFoldDB" id="A0AAV7KT29"/>
<dbReference type="Proteomes" id="UP001066276">
    <property type="component" value="Chromosome 12"/>
</dbReference>
<dbReference type="EMBL" id="JANPWB010000016">
    <property type="protein sequence ID" value="KAJ1081317.1"/>
    <property type="molecule type" value="Genomic_DNA"/>
</dbReference>
<evidence type="ECO:0000256" key="1">
    <source>
        <dbReference type="SAM" id="MobiDB-lite"/>
    </source>
</evidence>
<reference evidence="2" key="1">
    <citation type="journal article" date="2022" name="bioRxiv">
        <title>Sequencing and chromosome-scale assembly of the giantPleurodeles waltlgenome.</title>
        <authorList>
            <person name="Brown T."/>
            <person name="Elewa A."/>
            <person name="Iarovenko S."/>
            <person name="Subramanian E."/>
            <person name="Araus A.J."/>
            <person name="Petzold A."/>
            <person name="Susuki M."/>
            <person name="Suzuki K.-i.T."/>
            <person name="Hayashi T."/>
            <person name="Toyoda A."/>
            <person name="Oliveira C."/>
            <person name="Osipova E."/>
            <person name="Leigh N.D."/>
            <person name="Simon A."/>
            <person name="Yun M.H."/>
        </authorList>
    </citation>
    <scope>NUCLEOTIDE SEQUENCE</scope>
    <source>
        <strain evidence="2">20211129_DDA</strain>
        <tissue evidence="2">Liver</tissue>
    </source>
</reference>
<feature type="region of interest" description="Disordered" evidence="1">
    <location>
        <begin position="1"/>
        <end position="40"/>
    </location>
</feature>
<comment type="caution">
    <text evidence="2">The sequence shown here is derived from an EMBL/GenBank/DDBJ whole genome shotgun (WGS) entry which is preliminary data.</text>
</comment>